<keyword evidence="1" id="KW-0812">Transmembrane</keyword>
<accession>A0A0F9VL48</accession>
<evidence type="ECO:0000313" key="2">
    <source>
        <dbReference type="EMBL" id="KKN66528.1"/>
    </source>
</evidence>
<feature type="transmembrane region" description="Helical" evidence="1">
    <location>
        <begin position="39"/>
        <end position="57"/>
    </location>
</feature>
<proteinExistence type="predicted"/>
<evidence type="ECO:0000256" key="1">
    <source>
        <dbReference type="SAM" id="Phobius"/>
    </source>
</evidence>
<dbReference type="AlphaFoldDB" id="A0A0F9VL48"/>
<sequence>MIDSIATQAALGTTVIAVAQAPPKSLLQYLIFDYPASDYIVIITFVVFLASAGISIWRKIKK</sequence>
<gene>
    <name evidence="2" type="ORF">LCGC14_0470620</name>
</gene>
<reference evidence="2" key="1">
    <citation type="journal article" date="2015" name="Nature">
        <title>Complex archaea that bridge the gap between prokaryotes and eukaryotes.</title>
        <authorList>
            <person name="Spang A."/>
            <person name="Saw J.H."/>
            <person name="Jorgensen S.L."/>
            <person name="Zaremba-Niedzwiedzka K."/>
            <person name="Martijn J."/>
            <person name="Lind A.E."/>
            <person name="van Eijk R."/>
            <person name="Schleper C."/>
            <person name="Guy L."/>
            <person name="Ettema T.J."/>
        </authorList>
    </citation>
    <scope>NUCLEOTIDE SEQUENCE</scope>
</reference>
<organism evidence="2">
    <name type="scientific">marine sediment metagenome</name>
    <dbReference type="NCBI Taxonomy" id="412755"/>
    <lineage>
        <taxon>unclassified sequences</taxon>
        <taxon>metagenomes</taxon>
        <taxon>ecological metagenomes</taxon>
    </lineage>
</organism>
<protein>
    <submittedName>
        <fullName evidence="2">Uncharacterized protein</fullName>
    </submittedName>
</protein>
<name>A0A0F9VL48_9ZZZZ</name>
<keyword evidence="1" id="KW-0472">Membrane</keyword>
<keyword evidence="1" id="KW-1133">Transmembrane helix</keyword>
<comment type="caution">
    <text evidence="2">The sequence shown here is derived from an EMBL/GenBank/DDBJ whole genome shotgun (WGS) entry which is preliminary data.</text>
</comment>
<dbReference type="EMBL" id="LAZR01000498">
    <property type="protein sequence ID" value="KKN66528.1"/>
    <property type="molecule type" value="Genomic_DNA"/>
</dbReference>